<keyword evidence="9" id="KW-1185">Reference proteome</keyword>
<dbReference type="GO" id="GO:0000981">
    <property type="term" value="F:DNA-binding transcription factor activity, RNA polymerase II-specific"/>
    <property type="evidence" value="ECO:0007669"/>
    <property type="project" value="TreeGrafter"/>
</dbReference>
<dbReference type="AlphaFoldDB" id="A0A8T0DED3"/>
<dbReference type="SUPFAM" id="SSF47459">
    <property type="entry name" value="HLH, helix-loop-helix DNA-binding domain"/>
    <property type="match status" value="1"/>
</dbReference>
<feature type="domain" description="BHLH" evidence="7">
    <location>
        <begin position="69"/>
        <end position="121"/>
    </location>
</feature>
<name>A0A8T0DED3_9TREM</name>
<dbReference type="Proteomes" id="UP000699462">
    <property type="component" value="Unassembled WGS sequence"/>
</dbReference>
<dbReference type="CDD" id="cd11423">
    <property type="entry name" value="bHLH_TS_musculin_like"/>
    <property type="match status" value="1"/>
</dbReference>
<evidence type="ECO:0000256" key="6">
    <source>
        <dbReference type="SAM" id="MobiDB-lite"/>
    </source>
</evidence>
<dbReference type="GO" id="GO:0000977">
    <property type="term" value="F:RNA polymerase II transcription regulatory region sequence-specific DNA binding"/>
    <property type="evidence" value="ECO:0007669"/>
    <property type="project" value="TreeGrafter"/>
</dbReference>
<keyword evidence="2" id="KW-0805">Transcription regulation</keyword>
<dbReference type="PROSITE" id="PS50888">
    <property type="entry name" value="BHLH"/>
    <property type="match status" value="1"/>
</dbReference>
<evidence type="ECO:0000256" key="4">
    <source>
        <dbReference type="ARBA" id="ARBA00023163"/>
    </source>
</evidence>
<dbReference type="GO" id="GO:0046983">
    <property type="term" value="F:protein dimerization activity"/>
    <property type="evidence" value="ECO:0007669"/>
    <property type="project" value="InterPro"/>
</dbReference>
<dbReference type="PANTHER" id="PTHR23349:SF111">
    <property type="entry name" value="BHLH DOMAIN-CONTAINING PROTEIN"/>
    <property type="match status" value="1"/>
</dbReference>
<dbReference type="OrthoDB" id="6233288at2759"/>
<evidence type="ECO:0000313" key="8">
    <source>
        <dbReference type="EMBL" id="KAF8566175.1"/>
    </source>
</evidence>
<dbReference type="GO" id="GO:0005634">
    <property type="term" value="C:nucleus"/>
    <property type="evidence" value="ECO:0007669"/>
    <property type="project" value="UniProtKB-SubCell"/>
</dbReference>
<protein>
    <recommendedName>
        <fullName evidence="7">BHLH domain-containing protein</fullName>
    </recommendedName>
</protein>
<evidence type="ECO:0000256" key="2">
    <source>
        <dbReference type="ARBA" id="ARBA00023015"/>
    </source>
</evidence>
<gene>
    <name evidence="8" type="ORF">P879_03730</name>
</gene>
<accession>A0A8T0DED3</accession>
<dbReference type="Gene3D" id="4.10.280.10">
    <property type="entry name" value="Helix-loop-helix DNA-binding domain"/>
    <property type="match status" value="1"/>
</dbReference>
<keyword evidence="5" id="KW-0539">Nucleus</keyword>
<evidence type="ECO:0000259" key="7">
    <source>
        <dbReference type="PROSITE" id="PS50888"/>
    </source>
</evidence>
<proteinExistence type="predicted"/>
<sequence length="400" mass="44460">MAWTDIAMQKSAINYTGPLILSSSISYSDLVAESDGETSRMATSTVNSLLLTPGGKRRGRKPGLNSTVAQRSAANARERSRMRVLSGAFVELKGALPWVPKDTKLSKLDTLKLAAGYIAYLRRILDTSSDSDESQNEPDAMLYDGATPNTLHLFNLVTKTTENSKEFLDSNRLFDNRQPASKPTEFIAYPRTSSSSPLLELSTSLGQKLRPFFMLPTDTAHPISRFHQVNKTVVHSSPGQSTTLNSEIGSHLNPHFVQDPLSHFASRELCSQRIRYRPLESTDSEYGRNRSGQNTVRLYQTISDNSTPSPYMEETAMFNTELSRLLAPSVKTLWNYNRAEQMAGPELSSTDILQSTVRFPSMSESTEYHEPDSLTYQSAESQPGPLFQSIAANHTRSLFI</sequence>
<comment type="subcellular location">
    <subcellularLocation>
        <location evidence="1">Nucleus</location>
    </subcellularLocation>
</comment>
<evidence type="ECO:0000256" key="1">
    <source>
        <dbReference type="ARBA" id="ARBA00004123"/>
    </source>
</evidence>
<keyword evidence="3" id="KW-0238">DNA-binding</keyword>
<dbReference type="GO" id="GO:0032502">
    <property type="term" value="P:developmental process"/>
    <property type="evidence" value="ECO:0007669"/>
    <property type="project" value="TreeGrafter"/>
</dbReference>
<dbReference type="InterPro" id="IPR036638">
    <property type="entry name" value="HLH_DNA-bd_sf"/>
</dbReference>
<organism evidence="8 9">
    <name type="scientific">Paragonimus westermani</name>
    <dbReference type="NCBI Taxonomy" id="34504"/>
    <lineage>
        <taxon>Eukaryota</taxon>
        <taxon>Metazoa</taxon>
        <taxon>Spiralia</taxon>
        <taxon>Lophotrochozoa</taxon>
        <taxon>Platyhelminthes</taxon>
        <taxon>Trematoda</taxon>
        <taxon>Digenea</taxon>
        <taxon>Plagiorchiida</taxon>
        <taxon>Troglotremata</taxon>
        <taxon>Troglotrematidae</taxon>
        <taxon>Paragonimus</taxon>
    </lineage>
</organism>
<dbReference type="PANTHER" id="PTHR23349">
    <property type="entry name" value="BASIC HELIX-LOOP-HELIX TRANSCRIPTION FACTOR, TWIST"/>
    <property type="match status" value="1"/>
</dbReference>
<dbReference type="Pfam" id="PF00010">
    <property type="entry name" value="HLH"/>
    <property type="match status" value="1"/>
</dbReference>
<dbReference type="EMBL" id="JTDF01005495">
    <property type="protein sequence ID" value="KAF8566175.1"/>
    <property type="molecule type" value="Genomic_DNA"/>
</dbReference>
<evidence type="ECO:0000256" key="3">
    <source>
        <dbReference type="ARBA" id="ARBA00023125"/>
    </source>
</evidence>
<dbReference type="FunFam" id="4.10.280.10:FF:000010">
    <property type="entry name" value="Scleraxis bHLH transcription factor"/>
    <property type="match status" value="1"/>
</dbReference>
<dbReference type="SMART" id="SM00353">
    <property type="entry name" value="HLH"/>
    <property type="match status" value="1"/>
</dbReference>
<reference evidence="8 9" key="1">
    <citation type="submission" date="2019-07" db="EMBL/GenBank/DDBJ databases">
        <title>Annotation for the trematode Paragonimus westermani.</title>
        <authorList>
            <person name="Choi Y.-J."/>
        </authorList>
    </citation>
    <scope>NUCLEOTIDE SEQUENCE [LARGE SCALE GENOMIC DNA]</scope>
    <source>
        <strain evidence="8">180907_Pwestermani</strain>
    </source>
</reference>
<dbReference type="InterPro" id="IPR011598">
    <property type="entry name" value="bHLH_dom"/>
</dbReference>
<comment type="caution">
    <text evidence="8">The sequence shown here is derived from an EMBL/GenBank/DDBJ whole genome shotgun (WGS) entry which is preliminary data.</text>
</comment>
<keyword evidence="4" id="KW-0804">Transcription</keyword>
<evidence type="ECO:0000313" key="9">
    <source>
        <dbReference type="Proteomes" id="UP000699462"/>
    </source>
</evidence>
<dbReference type="InterPro" id="IPR050283">
    <property type="entry name" value="E-box_TF_Regulators"/>
</dbReference>
<feature type="region of interest" description="Disordered" evidence="6">
    <location>
        <begin position="50"/>
        <end position="75"/>
    </location>
</feature>
<evidence type="ECO:0000256" key="5">
    <source>
        <dbReference type="ARBA" id="ARBA00023242"/>
    </source>
</evidence>